<dbReference type="Pfam" id="PF07603">
    <property type="entry name" value="Lcl_C"/>
    <property type="match status" value="1"/>
</dbReference>
<proteinExistence type="predicted"/>
<feature type="signal peptide" evidence="1">
    <location>
        <begin position="1"/>
        <end position="23"/>
    </location>
</feature>
<name>A0ABX6K3R8_SALCS</name>
<evidence type="ECO:0000313" key="3">
    <source>
        <dbReference type="EMBL" id="QIR06190.1"/>
    </source>
</evidence>
<dbReference type="EMBL" id="CP050266">
    <property type="protein sequence ID" value="QIR06190.1"/>
    <property type="molecule type" value="Genomic_DNA"/>
</dbReference>
<feature type="domain" description="Lcl C-terminal" evidence="2">
    <location>
        <begin position="303"/>
        <end position="432"/>
    </location>
</feature>
<evidence type="ECO:0000313" key="4">
    <source>
        <dbReference type="Proteomes" id="UP000501408"/>
    </source>
</evidence>
<organism evidence="3 4">
    <name type="scientific">Salinivibrio costicola</name>
    <name type="common">Vibrio costicola</name>
    <dbReference type="NCBI Taxonomy" id="51367"/>
    <lineage>
        <taxon>Bacteria</taxon>
        <taxon>Pseudomonadati</taxon>
        <taxon>Pseudomonadota</taxon>
        <taxon>Gammaproteobacteria</taxon>
        <taxon>Vibrionales</taxon>
        <taxon>Vibrionaceae</taxon>
        <taxon>Salinivibrio</taxon>
    </lineage>
</organism>
<evidence type="ECO:0000256" key="1">
    <source>
        <dbReference type="SAM" id="SignalP"/>
    </source>
</evidence>
<feature type="chain" id="PRO_5045265412" evidence="1">
    <location>
        <begin position="24"/>
        <end position="487"/>
    </location>
</feature>
<evidence type="ECO:0000259" key="2">
    <source>
        <dbReference type="Pfam" id="PF07603"/>
    </source>
</evidence>
<dbReference type="PROSITE" id="PS51257">
    <property type="entry name" value="PROKAR_LIPOPROTEIN"/>
    <property type="match status" value="1"/>
</dbReference>
<gene>
    <name evidence="3" type="ORF">HBA18_07260</name>
</gene>
<keyword evidence="1" id="KW-0732">Signal</keyword>
<dbReference type="InterPro" id="IPR011460">
    <property type="entry name" value="Lcl_C"/>
</dbReference>
<keyword evidence="4" id="KW-1185">Reference proteome</keyword>
<reference evidence="3 4" key="1">
    <citation type="submission" date="2020-03" db="EMBL/GenBank/DDBJ databases">
        <title>Genome mining reveals the biosynthetic pathways of PHA and ectoines of the halophilic strain Salinivibrio costicola M318 isolated from fermented shrimp paste.</title>
        <authorList>
            <person name="Doan T.V."/>
            <person name="Tran L.T."/>
            <person name="Trieu T.A."/>
            <person name="Nguyen Q.V."/>
            <person name="Quach T.N."/>
            <person name="Phi T.Q."/>
            <person name="Kumar S."/>
        </authorList>
    </citation>
    <scope>NUCLEOTIDE SEQUENCE [LARGE SCALE GENOMIC DNA]</scope>
    <source>
        <strain evidence="3 4">M318</strain>
    </source>
</reference>
<dbReference type="RefSeq" id="WP_167314424.1">
    <property type="nucleotide sequence ID" value="NZ_CP050266.1"/>
</dbReference>
<accession>A0ABX6K3R8</accession>
<dbReference type="Proteomes" id="UP000501408">
    <property type="component" value="Chromosome 1"/>
</dbReference>
<sequence length="487" mass="52564">MMKFNYSLLASALLLAGCNGSGSETSASDSIAPTYSVSGTISATNATGNETVCADLNGDFACNANEPTTQAEQGAFTLTSANKAILSSPIVAQIDTGVTTLSSQRMGAQADAPRQANAFLVAPGVRKTTGNEINVISTLVASNMAAGDAYQDAVAHLREQFEAMGVTTQADLLTNGADNRFVQLENNVLSLISGMTPTRANRMLALLSGELARYSDVLLKGAPSDAELNAILVELDERTQMRPVNDTGIVSYYSDSGNVATAPVDYPGQDADYGFDATEGGFSFTKLDDKGQPLPDSATTWDCVQDNRSGLVWESKHTDPQSPRYVDRLFVYQEPGQFEPFNKDIEATGCKDAEGICTTAQYQAYLNQQQICGIDQWRLPTFIELYSLIDFGETQTDSDGRVYGLDTEYFPHQSSASEYDAGLLWSSTSFLTEYTAFATPGARYIQLPQTRGSDRGTTVSLEIYSDQVESDYTSWQLPIRLVAQGEK</sequence>
<protein>
    <submittedName>
        <fullName evidence="3">DUF1566 domain-containing protein</fullName>
    </submittedName>
</protein>